<dbReference type="InParanoid" id="D6X0Z0"/>
<dbReference type="OMA" id="EETIHEC"/>
<feature type="signal peptide" evidence="1">
    <location>
        <begin position="1"/>
        <end position="16"/>
    </location>
</feature>
<evidence type="ECO:0000313" key="3">
    <source>
        <dbReference type="Proteomes" id="UP000007266"/>
    </source>
</evidence>
<dbReference type="Proteomes" id="UP000007266">
    <property type="component" value="Linkage group 9"/>
</dbReference>
<gene>
    <name evidence="2" type="primary">AUGUSTUS-3.0.2_12835</name>
    <name evidence="2" type="ORF">TcasGA2_TC012835</name>
</gene>
<feature type="chain" id="PRO_5003090473" description="Protein TsetseEP domain-containing protein" evidence="1">
    <location>
        <begin position="17"/>
        <end position="222"/>
    </location>
</feature>
<reference evidence="2 3" key="2">
    <citation type="journal article" date="2010" name="Nucleic Acids Res.">
        <title>BeetleBase in 2010: revisions to provide comprehensive genomic information for Tribolium castaneum.</title>
        <authorList>
            <person name="Kim H.S."/>
            <person name="Murphy T."/>
            <person name="Xia J."/>
            <person name="Caragea D."/>
            <person name="Park Y."/>
            <person name="Beeman R.W."/>
            <person name="Lorenzen M.D."/>
            <person name="Butcher S."/>
            <person name="Manak J.R."/>
            <person name="Brown S.J."/>
        </authorList>
    </citation>
    <scope>GENOME REANNOTATION</scope>
    <source>
        <strain evidence="2 3">Georgia GA2</strain>
    </source>
</reference>
<evidence type="ECO:0008006" key="4">
    <source>
        <dbReference type="Google" id="ProtNLM"/>
    </source>
</evidence>
<evidence type="ECO:0000313" key="2">
    <source>
        <dbReference type="EMBL" id="EFA10579.1"/>
    </source>
</evidence>
<accession>D6X0Z0</accession>
<proteinExistence type="predicted"/>
<name>D6X0Z0_TRICA</name>
<dbReference type="HOGENOM" id="CLU_1246798_0_0_1"/>
<keyword evidence="3" id="KW-1185">Reference proteome</keyword>
<dbReference type="AlphaFoldDB" id="D6X0Z0"/>
<organism evidence="2 3">
    <name type="scientific">Tribolium castaneum</name>
    <name type="common">Red flour beetle</name>
    <dbReference type="NCBI Taxonomy" id="7070"/>
    <lineage>
        <taxon>Eukaryota</taxon>
        <taxon>Metazoa</taxon>
        <taxon>Ecdysozoa</taxon>
        <taxon>Arthropoda</taxon>
        <taxon>Hexapoda</taxon>
        <taxon>Insecta</taxon>
        <taxon>Pterygota</taxon>
        <taxon>Neoptera</taxon>
        <taxon>Endopterygota</taxon>
        <taxon>Coleoptera</taxon>
        <taxon>Polyphaga</taxon>
        <taxon>Cucujiformia</taxon>
        <taxon>Tenebrionidae</taxon>
        <taxon>Tenebrionidae incertae sedis</taxon>
        <taxon>Tribolium</taxon>
    </lineage>
</organism>
<protein>
    <recommendedName>
        <fullName evidence="4">Protein TsetseEP domain-containing protein</fullName>
    </recommendedName>
</protein>
<keyword evidence="1" id="KW-0732">Signal</keyword>
<evidence type="ECO:0000256" key="1">
    <source>
        <dbReference type="SAM" id="SignalP"/>
    </source>
</evidence>
<sequence>MSLLLLSAGLFDSMLGGSNVIPTKEEQANLLTNVQEVFEQVKILVNVEANSTDKSVVCDINKMVERAKDKLELVEELSLTKMSCTNNAVCMLDSKQTIQKLTEEGISALKSCIERGSQDVSTNSLNLMNSTVFATECGQNLLDTLYNCSRKPGLQVISCYKDVIAKDVAPVKRMLLGAIEAHKEGHFRTIEIRNIANDCVDQIMEKYQTRIAKVLGDALRCT</sequence>
<dbReference type="EMBL" id="KQ971372">
    <property type="protein sequence ID" value="EFA10579.1"/>
    <property type="molecule type" value="Genomic_DNA"/>
</dbReference>
<reference evidence="2 3" key="1">
    <citation type="journal article" date="2008" name="Nature">
        <title>The genome of the model beetle and pest Tribolium castaneum.</title>
        <authorList>
            <consortium name="Tribolium Genome Sequencing Consortium"/>
            <person name="Richards S."/>
            <person name="Gibbs R.A."/>
            <person name="Weinstock G.M."/>
            <person name="Brown S.J."/>
            <person name="Denell R."/>
            <person name="Beeman R.W."/>
            <person name="Gibbs R."/>
            <person name="Beeman R.W."/>
            <person name="Brown S.J."/>
            <person name="Bucher G."/>
            <person name="Friedrich M."/>
            <person name="Grimmelikhuijzen C.J."/>
            <person name="Klingler M."/>
            <person name="Lorenzen M."/>
            <person name="Richards S."/>
            <person name="Roth S."/>
            <person name="Schroder R."/>
            <person name="Tautz D."/>
            <person name="Zdobnov E.M."/>
            <person name="Muzny D."/>
            <person name="Gibbs R.A."/>
            <person name="Weinstock G.M."/>
            <person name="Attaway T."/>
            <person name="Bell S."/>
            <person name="Buhay C.J."/>
            <person name="Chandrabose M.N."/>
            <person name="Chavez D."/>
            <person name="Clerk-Blankenburg K.P."/>
            <person name="Cree A."/>
            <person name="Dao M."/>
            <person name="Davis C."/>
            <person name="Chacko J."/>
            <person name="Dinh H."/>
            <person name="Dugan-Rocha S."/>
            <person name="Fowler G."/>
            <person name="Garner T.T."/>
            <person name="Garnes J."/>
            <person name="Gnirke A."/>
            <person name="Hawes A."/>
            <person name="Hernandez J."/>
            <person name="Hines S."/>
            <person name="Holder M."/>
            <person name="Hume J."/>
            <person name="Jhangiani S.N."/>
            <person name="Joshi V."/>
            <person name="Khan Z.M."/>
            <person name="Jackson L."/>
            <person name="Kovar C."/>
            <person name="Kowis A."/>
            <person name="Lee S."/>
            <person name="Lewis L.R."/>
            <person name="Margolis J."/>
            <person name="Morgan M."/>
            <person name="Nazareth L.V."/>
            <person name="Nguyen N."/>
            <person name="Okwuonu G."/>
            <person name="Parker D."/>
            <person name="Richards S."/>
            <person name="Ruiz S.J."/>
            <person name="Santibanez J."/>
            <person name="Savard J."/>
            <person name="Scherer S.E."/>
            <person name="Schneider B."/>
            <person name="Sodergren E."/>
            <person name="Tautz D."/>
            <person name="Vattahil S."/>
            <person name="Villasana D."/>
            <person name="White C.S."/>
            <person name="Wright R."/>
            <person name="Park Y."/>
            <person name="Beeman R.W."/>
            <person name="Lord J."/>
            <person name="Oppert B."/>
            <person name="Lorenzen M."/>
            <person name="Brown S."/>
            <person name="Wang L."/>
            <person name="Savard J."/>
            <person name="Tautz D."/>
            <person name="Richards S."/>
            <person name="Weinstock G."/>
            <person name="Gibbs R.A."/>
            <person name="Liu Y."/>
            <person name="Worley K."/>
            <person name="Weinstock G."/>
            <person name="Elsik C.G."/>
            <person name="Reese J.T."/>
            <person name="Elhaik E."/>
            <person name="Landan G."/>
            <person name="Graur D."/>
            <person name="Arensburger P."/>
            <person name="Atkinson P."/>
            <person name="Beeman R.W."/>
            <person name="Beidler J."/>
            <person name="Brown S.J."/>
            <person name="Demuth J.P."/>
            <person name="Drury D.W."/>
            <person name="Du Y.Z."/>
            <person name="Fujiwara H."/>
            <person name="Lorenzen M."/>
            <person name="Maselli V."/>
            <person name="Osanai M."/>
            <person name="Park Y."/>
            <person name="Robertson H.M."/>
            <person name="Tu Z."/>
            <person name="Wang J.J."/>
            <person name="Wang S."/>
            <person name="Richards S."/>
            <person name="Song H."/>
            <person name="Zhang L."/>
            <person name="Sodergren E."/>
            <person name="Werner D."/>
            <person name="Stanke M."/>
            <person name="Morgenstern B."/>
            <person name="Solovyev V."/>
            <person name="Kosarev P."/>
            <person name="Brown G."/>
            <person name="Chen H.C."/>
            <person name="Ermolaeva O."/>
            <person name="Hlavina W."/>
            <person name="Kapustin Y."/>
            <person name="Kiryutin B."/>
            <person name="Kitts P."/>
            <person name="Maglott D."/>
            <person name="Pruitt K."/>
            <person name="Sapojnikov V."/>
            <person name="Souvorov A."/>
            <person name="Mackey A.J."/>
            <person name="Waterhouse R.M."/>
            <person name="Wyder S."/>
            <person name="Zdobnov E.M."/>
            <person name="Zdobnov E.M."/>
            <person name="Wyder S."/>
            <person name="Kriventseva E.V."/>
            <person name="Kadowaki T."/>
            <person name="Bork P."/>
            <person name="Aranda M."/>
            <person name="Bao R."/>
            <person name="Beermann A."/>
            <person name="Berns N."/>
            <person name="Bolognesi R."/>
            <person name="Bonneton F."/>
            <person name="Bopp D."/>
            <person name="Brown S.J."/>
            <person name="Bucher G."/>
            <person name="Butts T."/>
            <person name="Chaumot A."/>
            <person name="Denell R.E."/>
            <person name="Ferrier D.E."/>
            <person name="Friedrich M."/>
            <person name="Gordon C.M."/>
            <person name="Jindra M."/>
            <person name="Klingler M."/>
            <person name="Lan Q."/>
            <person name="Lattorff H.M."/>
            <person name="Laudet V."/>
            <person name="von Levetsow C."/>
            <person name="Liu Z."/>
            <person name="Lutz R."/>
            <person name="Lynch J.A."/>
            <person name="da Fonseca R.N."/>
            <person name="Posnien N."/>
            <person name="Reuter R."/>
            <person name="Roth S."/>
            <person name="Savard J."/>
            <person name="Schinko J.B."/>
            <person name="Schmitt C."/>
            <person name="Schoppmeier M."/>
            <person name="Schroder R."/>
            <person name="Shippy T.D."/>
            <person name="Simonnet F."/>
            <person name="Marques-Souza H."/>
            <person name="Tautz D."/>
            <person name="Tomoyasu Y."/>
            <person name="Trauner J."/>
            <person name="Van der Zee M."/>
            <person name="Vervoort M."/>
            <person name="Wittkopp N."/>
            <person name="Wimmer E.A."/>
            <person name="Yang X."/>
            <person name="Jones A.K."/>
            <person name="Sattelle D.B."/>
            <person name="Ebert P.R."/>
            <person name="Nelson D."/>
            <person name="Scott J.G."/>
            <person name="Beeman R.W."/>
            <person name="Muthukrishnan S."/>
            <person name="Kramer K.J."/>
            <person name="Arakane Y."/>
            <person name="Beeman R.W."/>
            <person name="Zhu Q."/>
            <person name="Hogenkamp D."/>
            <person name="Dixit R."/>
            <person name="Oppert B."/>
            <person name="Jiang H."/>
            <person name="Zou Z."/>
            <person name="Marshall J."/>
            <person name="Elpidina E."/>
            <person name="Vinokurov K."/>
            <person name="Oppert C."/>
            <person name="Zou Z."/>
            <person name="Evans J."/>
            <person name="Lu Z."/>
            <person name="Zhao P."/>
            <person name="Sumathipala N."/>
            <person name="Altincicek B."/>
            <person name="Vilcinskas A."/>
            <person name="Williams M."/>
            <person name="Hultmark D."/>
            <person name="Hetru C."/>
            <person name="Jiang H."/>
            <person name="Grimmelikhuijzen C.J."/>
            <person name="Hauser F."/>
            <person name="Cazzamali G."/>
            <person name="Williamson M."/>
            <person name="Park Y."/>
            <person name="Li B."/>
            <person name="Tanaka Y."/>
            <person name="Predel R."/>
            <person name="Neupert S."/>
            <person name="Schachtner J."/>
            <person name="Verleyen P."/>
            <person name="Raible F."/>
            <person name="Bork P."/>
            <person name="Friedrich M."/>
            <person name="Walden K.K."/>
            <person name="Robertson H.M."/>
            <person name="Angeli S."/>
            <person name="Foret S."/>
            <person name="Bucher G."/>
            <person name="Schuetz S."/>
            <person name="Maleszka R."/>
            <person name="Wimmer E.A."/>
            <person name="Beeman R.W."/>
            <person name="Lorenzen M."/>
            <person name="Tomoyasu Y."/>
            <person name="Miller S.C."/>
            <person name="Grossmann D."/>
            <person name="Bucher G."/>
        </authorList>
    </citation>
    <scope>NUCLEOTIDE SEQUENCE [LARGE SCALE GENOMIC DNA]</scope>
    <source>
        <strain evidence="2 3">Georgia GA2</strain>
    </source>
</reference>